<keyword evidence="2" id="KW-0378">Hydrolase</keyword>
<dbReference type="Gene3D" id="3.90.79.10">
    <property type="entry name" value="Nucleoside Triphosphate Pyrophosphohydrolase"/>
    <property type="match status" value="1"/>
</dbReference>
<gene>
    <name evidence="2" type="ORF">PQJ61_15915</name>
</gene>
<sequence>MNKTQLIYLLERYTEKHDEKETVSLILSFLTRTESMPVQHSHGHLTGSAWLVNPRRDKAFLVHHAKLDLWVQPGGHLEEGEEVVDASRRECMEETGINEIRLLDEDIFDIDIHLFPERMGNEAHTHFDIRFLFEAESENGFEISDESHDGGWFALGDIDRLNDSESISRMVRKTRLPGPGS</sequence>
<evidence type="ECO:0000259" key="1">
    <source>
        <dbReference type="PROSITE" id="PS51462"/>
    </source>
</evidence>
<dbReference type="AlphaFoldDB" id="A0AAJ1IHW9"/>
<dbReference type="CDD" id="cd03674">
    <property type="entry name" value="NUDIX_Hydrolase"/>
    <property type="match status" value="1"/>
</dbReference>
<evidence type="ECO:0000313" key="3">
    <source>
        <dbReference type="Proteomes" id="UP001221217"/>
    </source>
</evidence>
<dbReference type="InterPro" id="IPR000086">
    <property type="entry name" value="NUDIX_hydrolase_dom"/>
</dbReference>
<dbReference type="SUPFAM" id="SSF55811">
    <property type="entry name" value="Nudix"/>
    <property type="match status" value="1"/>
</dbReference>
<dbReference type="PANTHER" id="PTHR43736">
    <property type="entry name" value="ADP-RIBOSE PYROPHOSPHATASE"/>
    <property type="match status" value="1"/>
</dbReference>
<reference evidence="2 3" key="1">
    <citation type="submission" date="2022-12" db="EMBL/GenBank/DDBJ databases">
        <title>Metagenome assembled genome from gulf of manar.</title>
        <authorList>
            <person name="Kohli P."/>
            <person name="Pk S."/>
            <person name="Venkata Ramana C."/>
            <person name="Sasikala C."/>
        </authorList>
    </citation>
    <scope>NUCLEOTIDE SEQUENCE [LARGE SCALE GENOMIC DNA]</scope>
    <source>
        <strain evidence="2">JB008</strain>
    </source>
</reference>
<dbReference type="EMBL" id="JAQQAL010000042">
    <property type="protein sequence ID" value="MDC7228248.1"/>
    <property type="molecule type" value="Genomic_DNA"/>
</dbReference>
<name>A0AAJ1IHW9_9SPIO</name>
<dbReference type="Pfam" id="PF00293">
    <property type="entry name" value="NUDIX"/>
    <property type="match status" value="1"/>
</dbReference>
<dbReference type="PROSITE" id="PS51462">
    <property type="entry name" value="NUDIX"/>
    <property type="match status" value="1"/>
</dbReference>
<organism evidence="2 3">
    <name type="scientific">Candidatus Thalassospirochaeta sargassi</name>
    <dbReference type="NCBI Taxonomy" id="3119039"/>
    <lineage>
        <taxon>Bacteria</taxon>
        <taxon>Pseudomonadati</taxon>
        <taxon>Spirochaetota</taxon>
        <taxon>Spirochaetia</taxon>
        <taxon>Spirochaetales</taxon>
        <taxon>Spirochaetaceae</taxon>
        <taxon>Candidatus Thalassospirochaeta</taxon>
    </lineage>
</organism>
<feature type="domain" description="Nudix hydrolase" evidence="1">
    <location>
        <begin position="42"/>
        <end position="175"/>
    </location>
</feature>
<dbReference type="InterPro" id="IPR015797">
    <property type="entry name" value="NUDIX_hydrolase-like_dom_sf"/>
</dbReference>
<proteinExistence type="predicted"/>
<comment type="caution">
    <text evidence="2">The sequence shown here is derived from an EMBL/GenBank/DDBJ whole genome shotgun (WGS) entry which is preliminary data.</text>
</comment>
<dbReference type="Proteomes" id="UP001221217">
    <property type="component" value="Unassembled WGS sequence"/>
</dbReference>
<dbReference type="GO" id="GO:0016787">
    <property type="term" value="F:hydrolase activity"/>
    <property type="evidence" value="ECO:0007669"/>
    <property type="project" value="UniProtKB-KW"/>
</dbReference>
<dbReference type="PANTHER" id="PTHR43736:SF1">
    <property type="entry name" value="DIHYDRONEOPTERIN TRIPHOSPHATE DIPHOSPHATASE"/>
    <property type="match status" value="1"/>
</dbReference>
<evidence type="ECO:0000313" key="2">
    <source>
        <dbReference type="EMBL" id="MDC7228248.1"/>
    </source>
</evidence>
<accession>A0AAJ1IHW9</accession>
<protein>
    <submittedName>
        <fullName evidence="2">NUDIX hydrolase</fullName>
    </submittedName>
</protein>